<gene>
    <name evidence="2" type="ORF">SOCG_05813</name>
</gene>
<keyword evidence="1" id="KW-0732">Signal</keyword>
<evidence type="ECO:0000313" key="3">
    <source>
        <dbReference type="Proteomes" id="UP000016088"/>
    </source>
</evidence>
<evidence type="ECO:0000313" key="2">
    <source>
        <dbReference type="EMBL" id="EPX73301.1"/>
    </source>
</evidence>
<evidence type="ECO:0000256" key="1">
    <source>
        <dbReference type="SAM" id="SignalP"/>
    </source>
</evidence>
<protein>
    <recommendedName>
        <fullName evidence="4">Secreted protein</fullName>
    </recommendedName>
</protein>
<proteinExistence type="predicted"/>
<dbReference type="AlphaFoldDB" id="S9PW13"/>
<evidence type="ECO:0008006" key="4">
    <source>
        <dbReference type="Google" id="ProtNLM"/>
    </source>
</evidence>
<keyword evidence="3" id="KW-1185">Reference proteome</keyword>
<accession>S9PW13</accession>
<dbReference type="HOGENOM" id="CLU_2575230_0_0_1"/>
<dbReference type="RefSeq" id="XP_013019544.1">
    <property type="nucleotide sequence ID" value="XM_013164090.1"/>
</dbReference>
<name>S9PW13_SCHOY</name>
<dbReference type="GeneID" id="25033928"/>
<feature type="chain" id="PRO_5004554923" description="Secreted protein" evidence="1">
    <location>
        <begin position="19"/>
        <end position="81"/>
    </location>
</feature>
<organism evidence="2 3">
    <name type="scientific">Schizosaccharomyces octosporus (strain yFS286)</name>
    <name type="common">Fission yeast</name>
    <name type="synonym">Octosporomyces octosporus</name>
    <dbReference type="NCBI Taxonomy" id="483514"/>
    <lineage>
        <taxon>Eukaryota</taxon>
        <taxon>Fungi</taxon>
        <taxon>Dikarya</taxon>
        <taxon>Ascomycota</taxon>
        <taxon>Taphrinomycotina</taxon>
        <taxon>Schizosaccharomycetes</taxon>
        <taxon>Schizosaccharomycetales</taxon>
        <taxon>Schizosaccharomycetaceae</taxon>
        <taxon>Schizosaccharomyces</taxon>
    </lineage>
</organism>
<dbReference type="Proteomes" id="UP000016088">
    <property type="component" value="Unassembled WGS sequence"/>
</dbReference>
<dbReference type="VEuPathDB" id="FungiDB:SOCG_05813"/>
<sequence length="81" mass="9247">MFISLFSLECFLLKGSYPLLISVSQAMNSQVSHDIKSKTSKKNAQTAYERLVFVCFFLFSSDKSVRFRFIYAIQAPPSHPC</sequence>
<reference evidence="2 3" key="1">
    <citation type="journal article" date="2011" name="Science">
        <title>Comparative functional genomics of the fission yeasts.</title>
        <authorList>
            <person name="Rhind N."/>
            <person name="Chen Z."/>
            <person name="Yassour M."/>
            <person name="Thompson D.A."/>
            <person name="Haas B.J."/>
            <person name="Habib N."/>
            <person name="Wapinski I."/>
            <person name="Roy S."/>
            <person name="Lin M.F."/>
            <person name="Heiman D.I."/>
            <person name="Young S.K."/>
            <person name="Furuya K."/>
            <person name="Guo Y."/>
            <person name="Pidoux A."/>
            <person name="Chen H.M."/>
            <person name="Robbertse B."/>
            <person name="Goldberg J.M."/>
            <person name="Aoki K."/>
            <person name="Bayne E.H."/>
            <person name="Berlin A.M."/>
            <person name="Desjardins C.A."/>
            <person name="Dobbs E."/>
            <person name="Dukaj L."/>
            <person name="Fan L."/>
            <person name="FitzGerald M.G."/>
            <person name="French C."/>
            <person name="Gujja S."/>
            <person name="Hansen K."/>
            <person name="Keifenheim D."/>
            <person name="Levin J.Z."/>
            <person name="Mosher R.A."/>
            <person name="Mueller C.A."/>
            <person name="Pfiffner J."/>
            <person name="Priest M."/>
            <person name="Russ C."/>
            <person name="Smialowska A."/>
            <person name="Swoboda P."/>
            <person name="Sykes S.M."/>
            <person name="Vaughn M."/>
            <person name="Vengrova S."/>
            <person name="Yoder R."/>
            <person name="Zeng Q."/>
            <person name="Allshire R."/>
            <person name="Baulcombe D."/>
            <person name="Birren B.W."/>
            <person name="Brown W."/>
            <person name="Ekwall K."/>
            <person name="Kellis M."/>
            <person name="Leatherwood J."/>
            <person name="Levin H."/>
            <person name="Margalit H."/>
            <person name="Martienssen R."/>
            <person name="Nieduszynski C.A."/>
            <person name="Spatafora J.W."/>
            <person name="Friedman N."/>
            <person name="Dalgaard J.Z."/>
            <person name="Baumann P."/>
            <person name="Niki H."/>
            <person name="Regev A."/>
            <person name="Nusbaum C."/>
        </authorList>
    </citation>
    <scope>NUCLEOTIDE SEQUENCE [LARGE SCALE GENOMIC DNA]</scope>
    <source>
        <strain evidence="3">yFS286</strain>
    </source>
</reference>
<feature type="signal peptide" evidence="1">
    <location>
        <begin position="1"/>
        <end position="18"/>
    </location>
</feature>
<dbReference type="EMBL" id="KE503207">
    <property type="protein sequence ID" value="EPX73301.1"/>
    <property type="molecule type" value="Genomic_DNA"/>
</dbReference>